<dbReference type="GO" id="GO:1902201">
    <property type="term" value="P:negative regulation of bacterial-type flagellum-dependent cell motility"/>
    <property type="evidence" value="ECO:0007669"/>
    <property type="project" value="TreeGrafter"/>
</dbReference>
<dbReference type="InterPro" id="IPR029787">
    <property type="entry name" value="Nucleotide_cyclase"/>
</dbReference>
<dbReference type="GO" id="GO:0043709">
    <property type="term" value="P:cell adhesion involved in single-species biofilm formation"/>
    <property type="evidence" value="ECO:0007669"/>
    <property type="project" value="TreeGrafter"/>
</dbReference>
<keyword evidence="2" id="KW-0732">Signal</keyword>
<dbReference type="Pfam" id="PF00990">
    <property type="entry name" value="GGDEF"/>
    <property type="match status" value="1"/>
</dbReference>
<dbReference type="STRING" id="1080227.A8L45_03955"/>
<gene>
    <name evidence="4" type="ORF">A8L45_03955</name>
</gene>
<dbReference type="EMBL" id="LYBM01000004">
    <property type="protein sequence ID" value="ODA35330.1"/>
    <property type="molecule type" value="Genomic_DNA"/>
</dbReference>
<feature type="signal peptide" evidence="2">
    <location>
        <begin position="1"/>
        <end position="25"/>
    </location>
</feature>
<dbReference type="NCBIfam" id="TIGR00254">
    <property type="entry name" value="GGDEF"/>
    <property type="match status" value="1"/>
</dbReference>
<comment type="caution">
    <text evidence="4">The sequence shown here is derived from an EMBL/GenBank/DDBJ whole genome shotgun (WGS) entry which is preliminary data.</text>
</comment>
<dbReference type="PANTHER" id="PTHR45138">
    <property type="entry name" value="REGULATORY COMPONENTS OF SENSORY TRANSDUCTION SYSTEM"/>
    <property type="match status" value="1"/>
</dbReference>
<dbReference type="RefSeq" id="WP_068899469.1">
    <property type="nucleotide sequence ID" value="NZ_JBHUIF010000003.1"/>
</dbReference>
<dbReference type="InterPro" id="IPR043128">
    <property type="entry name" value="Rev_trsase/Diguanyl_cyclase"/>
</dbReference>
<feature type="chain" id="PRO_5008673304" description="diguanylate cyclase" evidence="2">
    <location>
        <begin position="26"/>
        <end position="479"/>
    </location>
</feature>
<dbReference type="SMART" id="SM00267">
    <property type="entry name" value="GGDEF"/>
    <property type="match status" value="1"/>
</dbReference>
<dbReference type="InterPro" id="IPR050469">
    <property type="entry name" value="Diguanylate_Cyclase"/>
</dbReference>
<name>A0A1C3EQ05_9GAMM</name>
<evidence type="ECO:0000313" key="5">
    <source>
        <dbReference type="Proteomes" id="UP000094936"/>
    </source>
</evidence>
<evidence type="ECO:0000313" key="4">
    <source>
        <dbReference type="EMBL" id="ODA35330.1"/>
    </source>
</evidence>
<proteinExistence type="predicted"/>
<dbReference type="AlphaFoldDB" id="A0A1C3EQ05"/>
<dbReference type="GO" id="GO:0005886">
    <property type="term" value="C:plasma membrane"/>
    <property type="evidence" value="ECO:0007669"/>
    <property type="project" value="TreeGrafter"/>
</dbReference>
<sequence>MYLIKKSALLIAVVFTLLYSSCAAALPKQLIVTGSSTWEPFSFINSEGEPDGIMVDFWKLYGEKNHVEIKFQLMNWPASIALASTDTTVIHGGLGYTSNRAKYLYFSRELPLQKYDVYLFAKRELNDTALSHLSDLKVGSVTASVKDEFLTTRLPSESIRRYDTFGGLNEAAYRGDIDVFIDDLNTTLYGLYKNDRQGTFTPRKKLYSFSIHFAVSRQNARQMPAIEKGLENITDKEVDALYHKWFDDIPGLEESAVQGSKLKWPLISVSILFIAVVSIIPMVLRRKSQDLKNALKALATSSAKLEQVTQLDRLTGTLNRDAFYNVLNEKRFSPSPYSIAVLDLDNLGQLNAECGHQVGDIAIKHLISQLRGQLSSKAVIARLGGGEFAILFDYCDRNLAIKRIDKLRRSLPSIPLSLNQQVLPLSFCYSFAHYPEDGDEGSALVNTALKRMRQHKAERVNNLSAGIDGHRHLDTELPW</sequence>
<dbReference type="InterPro" id="IPR000160">
    <property type="entry name" value="GGDEF_dom"/>
</dbReference>
<reference evidence="4 5" key="1">
    <citation type="submission" date="2016-05" db="EMBL/GenBank/DDBJ databases">
        <title>Genomic Taxonomy of the Vibrionaceae.</title>
        <authorList>
            <person name="Gomez-Gil B."/>
            <person name="Enciso-Ibarra J."/>
        </authorList>
    </citation>
    <scope>NUCLEOTIDE SEQUENCE [LARGE SCALE GENOMIC DNA]</scope>
    <source>
        <strain evidence="4 5">CAIM 1920</strain>
    </source>
</reference>
<dbReference type="PROSITE" id="PS50887">
    <property type="entry name" value="GGDEF"/>
    <property type="match status" value="1"/>
</dbReference>
<dbReference type="Proteomes" id="UP000094936">
    <property type="component" value="Unassembled WGS sequence"/>
</dbReference>
<dbReference type="EC" id="2.7.7.65" evidence="1"/>
<dbReference type="PANTHER" id="PTHR45138:SF24">
    <property type="entry name" value="DIGUANYLATE CYCLASE DGCC-RELATED"/>
    <property type="match status" value="1"/>
</dbReference>
<dbReference type="SUPFAM" id="SSF53850">
    <property type="entry name" value="Periplasmic binding protein-like II"/>
    <property type="match status" value="1"/>
</dbReference>
<evidence type="ECO:0000259" key="3">
    <source>
        <dbReference type="PROSITE" id="PS50887"/>
    </source>
</evidence>
<dbReference type="InterPro" id="IPR001638">
    <property type="entry name" value="Solute-binding_3/MltF_N"/>
</dbReference>
<keyword evidence="5" id="KW-1185">Reference proteome</keyword>
<protein>
    <recommendedName>
        <fullName evidence="1">diguanylate cyclase</fullName>
        <ecNumber evidence="1">2.7.7.65</ecNumber>
    </recommendedName>
</protein>
<dbReference type="Gene3D" id="3.30.70.270">
    <property type="match status" value="1"/>
</dbReference>
<dbReference type="GO" id="GO:0052621">
    <property type="term" value="F:diguanylate cyclase activity"/>
    <property type="evidence" value="ECO:0007669"/>
    <property type="project" value="UniProtKB-EC"/>
</dbReference>
<accession>A0A1C3EQ05</accession>
<dbReference type="CDD" id="cd01949">
    <property type="entry name" value="GGDEF"/>
    <property type="match status" value="1"/>
</dbReference>
<evidence type="ECO:0000256" key="1">
    <source>
        <dbReference type="ARBA" id="ARBA00012528"/>
    </source>
</evidence>
<dbReference type="Pfam" id="PF00497">
    <property type="entry name" value="SBP_bac_3"/>
    <property type="match status" value="1"/>
</dbReference>
<organism evidence="4 5">
    <name type="scientific">Veronia pacifica</name>
    <dbReference type="NCBI Taxonomy" id="1080227"/>
    <lineage>
        <taxon>Bacteria</taxon>
        <taxon>Pseudomonadati</taxon>
        <taxon>Pseudomonadota</taxon>
        <taxon>Gammaproteobacteria</taxon>
        <taxon>Vibrionales</taxon>
        <taxon>Vibrionaceae</taxon>
        <taxon>Veronia</taxon>
    </lineage>
</organism>
<dbReference type="SMART" id="SM00062">
    <property type="entry name" value="PBPb"/>
    <property type="match status" value="1"/>
</dbReference>
<dbReference type="SUPFAM" id="SSF55073">
    <property type="entry name" value="Nucleotide cyclase"/>
    <property type="match status" value="1"/>
</dbReference>
<feature type="domain" description="GGDEF" evidence="3">
    <location>
        <begin position="335"/>
        <end position="468"/>
    </location>
</feature>
<dbReference type="Gene3D" id="3.40.190.10">
    <property type="entry name" value="Periplasmic binding protein-like II"/>
    <property type="match status" value="2"/>
</dbReference>
<evidence type="ECO:0000256" key="2">
    <source>
        <dbReference type="SAM" id="SignalP"/>
    </source>
</evidence>